<evidence type="ECO:0000313" key="1">
    <source>
        <dbReference type="EMBL" id="KAK3063027.1"/>
    </source>
</evidence>
<dbReference type="EMBL" id="JAWDJW010007024">
    <property type="protein sequence ID" value="KAK3063027.1"/>
    <property type="molecule type" value="Genomic_DNA"/>
</dbReference>
<gene>
    <name evidence="1" type="ORF">LTS18_002887</name>
</gene>
<comment type="caution">
    <text evidence="1">The sequence shown here is derived from an EMBL/GenBank/DDBJ whole genome shotgun (WGS) entry which is preliminary data.</text>
</comment>
<reference evidence="1" key="1">
    <citation type="submission" date="2024-09" db="EMBL/GenBank/DDBJ databases">
        <title>Black Yeasts Isolated from many extreme environments.</title>
        <authorList>
            <person name="Coleine C."/>
            <person name="Stajich J.E."/>
            <person name="Selbmann L."/>
        </authorList>
    </citation>
    <scope>NUCLEOTIDE SEQUENCE</scope>
    <source>
        <strain evidence="1">CCFEE 5737</strain>
    </source>
</reference>
<sequence length="213" mass="23674">MAEHWKLQKEREWEEMVKGGHEAKIVKEADEVKKMSSYDRAMSRDTNKAVVEEHKISPGPEYYAGLRHGDWTARLRGHDHAFVQRVSNVNRQELDEESAPDVAHLTAGQLEEVMRADREASNLGATTKNLEQVTVEDAPNVSDELAPDEAGTAEFQAVKERMVRQGVANVSDEEVLRHLDAMRDNEALNEAAMRLEQLGGGGGLGSSRSAQSQ</sequence>
<accession>A0ACC3D7B7</accession>
<dbReference type="Proteomes" id="UP001186974">
    <property type="component" value="Unassembled WGS sequence"/>
</dbReference>
<evidence type="ECO:0000313" key="2">
    <source>
        <dbReference type="Proteomes" id="UP001186974"/>
    </source>
</evidence>
<keyword evidence="2" id="KW-1185">Reference proteome</keyword>
<organism evidence="1 2">
    <name type="scientific">Coniosporium uncinatum</name>
    <dbReference type="NCBI Taxonomy" id="93489"/>
    <lineage>
        <taxon>Eukaryota</taxon>
        <taxon>Fungi</taxon>
        <taxon>Dikarya</taxon>
        <taxon>Ascomycota</taxon>
        <taxon>Pezizomycotina</taxon>
        <taxon>Dothideomycetes</taxon>
        <taxon>Dothideomycetes incertae sedis</taxon>
        <taxon>Coniosporium</taxon>
    </lineage>
</organism>
<name>A0ACC3D7B7_9PEZI</name>
<proteinExistence type="predicted"/>
<protein>
    <submittedName>
        <fullName evidence="1">Uncharacterized protein</fullName>
    </submittedName>
</protein>
<feature type="non-terminal residue" evidence="1">
    <location>
        <position position="213"/>
    </location>
</feature>